<evidence type="ECO:0000313" key="1">
    <source>
        <dbReference type="EMBL" id="TCV04908.1"/>
    </source>
</evidence>
<comment type="caution">
    <text evidence="1">The sequence shown here is derived from an EMBL/GenBank/DDBJ whole genome shotgun (WGS) entry which is preliminary data.</text>
</comment>
<dbReference type="AlphaFoldDB" id="A0A4R3VHA6"/>
<keyword evidence="2" id="KW-1185">Reference proteome</keyword>
<protein>
    <submittedName>
        <fullName evidence="1">Uncharacterized protein</fullName>
    </submittedName>
</protein>
<gene>
    <name evidence="1" type="ORF">EDC54_10861</name>
</gene>
<reference evidence="1 2" key="1">
    <citation type="submission" date="2019-03" db="EMBL/GenBank/DDBJ databases">
        <title>Genomic Encyclopedia of Type Strains, Phase IV (KMG-IV): sequencing the most valuable type-strain genomes for metagenomic binning, comparative biology and taxonomic classification.</title>
        <authorList>
            <person name="Goeker M."/>
        </authorList>
    </citation>
    <scope>NUCLEOTIDE SEQUENCE [LARGE SCALE GENOMIC DNA]</scope>
    <source>
        <strain evidence="1 2">DSM 16730</strain>
    </source>
</reference>
<name>A0A4R3VHA6_9GAMM</name>
<organism evidence="1 2">
    <name type="scientific">Samsonia erythrinae</name>
    <dbReference type="NCBI Taxonomy" id="160434"/>
    <lineage>
        <taxon>Bacteria</taxon>
        <taxon>Pseudomonadati</taxon>
        <taxon>Pseudomonadota</taxon>
        <taxon>Gammaproteobacteria</taxon>
        <taxon>Enterobacterales</taxon>
        <taxon>Pectobacteriaceae</taxon>
        <taxon>Samsonia</taxon>
    </lineage>
</organism>
<proteinExistence type="predicted"/>
<evidence type="ECO:0000313" key="2">
    <source>
        <dbReference type="Proteomes" id="UP000295433"/>
    </source>
</evidence>
<dbReference type="Proteomes" id="UP000295433">
    <property type="component" value="Unassembled WGS sequence"/>
</dbReference>
<accession>A0A4R3VHA6</accession>
<dbReference type="EMBL" id="SMBY01000008">
    <property type="protein sequence ID" value="TCV04908.1"/>
    <property type="molecule type" value="Genomic_DNA"/>
</dbReference>
<sequence>MLNSMQAFNVIIEFFHWVTMLCKSNELVAYHLVFGVVFGGGKRRFCFYYFH</sequence>